<feature type="transmembrane region" description="Helical" evidence="1">
    <location>
        <begin position="128"/>
        <end position="149"/>
    </location>
</feature>
<proteinExistence type="predicted"/>
<dbReference type="Pfam" id="PF09335">
    <property type="entry name" value="VTT_dom"/>
    <property type="match status" value="1"/>
</dbReference>
<feature type="domain" description="VTT" evidence="2">
    <location>
        <begin position="32"/>
        <end position="141"/>
    </location>
</feature>
<dbReference type="InterPro" id="IPR032816">
    <property type="entry name" value="VTT_dom"/>
</dbReference>
<feature type="transmembrane region" description="Helical" evidence="1">
    <location>
        <begin position="20"/>
        <end position="40"/>
    </location>
</feature>
<dbReference type="PANTHER" id="PTHR42709">
    <property type="entry name" value="ALKALINE PHOSPHATASE LIKE PROTEIN"/>
    <property type="match status" value="1"/>
</dbReference>
<evidence type="ECO:0000259" key="2">
    <source>
        <dbReference type="Pfam" id="PF09335"/>
    </source>
</evidence>
<sequence>MNAMVETFRDSFETWGYVILFLYCMGSGYVGIVAAGVLSALGSMNIGLSIVVAAMGNFVGSSLLVYLVRYQKKDFLKYLNKHRRKIALMHIWLKKYGSILILINKYLYGIKFLVPAAIGVSRYNIKRFMVLNFIACFVWAASLGIVAFYSSKFIEIFIDKYGQYSYMVVFGVFVVIIGFVVWLNQVAKPK</sequence>
<evidence type="ECO:0000256" key="1">
    <source>
        <dbReference type="SAM" id="Phobius"/>
    </source>
</evidence>
<protein>
    <submittedName>
        <fullName evidence="3">Integral membrane protein</fullName>
    </submittedName>
</protein>
<keyword evidence="1" id="KW-1133">Transmembrane helix</keyword>
<keyword evidence="1" id="KW-0812">Transmembrane</keyword>
<name>A0A2X3BA63_9HELI</name>
<dbReference type="Proteomes" id="UP000250166">
    <property type="component" value="Unassembled WGS sequence"/>
</dbReference>
<dbReference type="GO" id="GO:0005886">
    <property type="term" value="C:plasma membrane"/>
    <property type="evidence" value="ECO:0007669"/>
    <property type="project" value="TreeGrafter"/>
</dbReference>
<dbReference type="RefSeq" id="WP_023949436.1">
    <property type="nucleotide sequence ID" value="NZ_JAERIV010000004.1"/>
</dbReference>
<gene>
    <name evidence="3" type="primary">yohD_2</name>
    <name evidence="3" type="ORF">NCTC13102_01101</name>
</gene>
<feature type="transmembrane region" description="Helical" evidence="1">
    <location>
        <begin position="46"/>
        <end position="68"/>
    </location>
</feature>
<dbReference type="PANTHER" id="PTHR42709:SF2">
    <property type="entry name" value="INNER MEMBRANE PROTEIN YOHD"/>
    <property type="match status" value="1"/>
</dbReference>
<dbReference type="EMBL" id="UAWL01000006">
    <property type="protein sequence ID" value="SQB98637.1"/>
    <property type="molecule type" value="Genomic_DNA"/>
</dbReference>
<organism evidence="3 4">
    <name type="scientific">Helicobacter fennelliae</name>
    <dbReference type="NCBI Taxonomy" id="215"/>
    <lineage>
        <taxon>Bacteria</taxon>
        <taxon>Pseudomonadati</taxon>
        <taxon>Campylobacterota</taxon>
        <taxon>Epsilonproteobacteria</taxon>
        <taxon>Campylobacterales</taxon>
        <taxon>Helicobacteraceae</taxon>
        <taxon>Helicobacter</taxon>
    </lineage>
</organism>
<dbReference type="AlphaFoldDB" id="A0A2X3BA63"/>
<dbReference type="InterPro" id="IPR051311">
    <property type="entry name" value="DedA_domain"/>
</dbReference>
<reference evidence="3 4" key="1">
    <citation type="submission" date="2018-06" db="EMBL/GenBank/DDBJ databases">
        <authorList>
            <consortium name="Pathogen Informatics"/>
            <person name="Doyle S."/>
        </authorList>
    </citation>
    <scope>NUCLEOTIDE SEQUENCE [LARGE SCALE GENOMIC DNA]</scope>
    <source>
        <strain evidence="3 4">NCTC13102</strain>
    </source>
</reference>
<evidence type="ECO:0000313" key="3">
    <source>
        <dbReference type="EMBL" id="SQB98637.1"/>
    </source>
</evidence>
<feature type="transmembrane region" description="Helical" evidence="1">
    <location>
        <begin position="161"/>
        <end position="183"/>
    </location>
</feature>
<accession>A0A2X3BA63</accession>
<keyword evidence="1" id="KW-0472">Membrane</keyword>
<evidence type="ECO:0000313" key="4">
    <source>
        <dbReference type="Proteomes" id="UP000250166"/>
    </source>
</evidence>